<keyword evidence="3" id="KW-1185">Reference proteome</keyword>
<dbReference type="EMBL" id="GL377578">
    <property type="protein sequence ID" value="EFJ28805.1"/>
    <property type="molecule type" value="Genomic_DNA"/>
</dbReference>
<dbReference type="InterPro" id="IPR051468">
    <property type="entry name" value="Fungal_SecMetab_SDRs"/>
</dbReference>
<proteinExistence type="inferred from homology"/>
<evidence type="ECO:0000256" key="1">
    <source>
        <dbReference type="RuleBase" id="RU000363"/>
    </source>
</evidence>
<dbReference type="Proteomes" id="UP000001514">
    <property type="component" value="Unassembled WGS sequence"/>
</dbReference>
<dbReference type="InterPro" id="IPR002347">
    <property type="entry name" value="SDR_fam"/>
</dbReference>
<dbReference type="Gramene" id="EFJ28805">
    <property type="protein sequence ID" value="EFJ28805"/>
    <property type="gene ID" value="SELMODRAFT_92349"/>
</dbReference>
<name>D8RF44_SELML</name>
<dbReference type="AlphaFoldDB" id="D8RF44"/>
<dbReference type="GO" id="GO:0005737">
    <property type="term" value="C:cytoplasm"/>
    <property type="evidence" value="ECO:0000318"/>
    <property type="project" value="GO_Central"/>
</dbReference>
<dbReference type="InParanoid" id="D8RF44"/>
<dbReference type="KEGG" id="smo:SELMODRAFT_92349"/>
<dbReference type="OrthoDB" id="5296at2759"/>
<dbReference type="STRING" id="88036.D8RF44"/>
<protein>
    <submittedName>
        <fullName evidence="2">Uncharacterized protein</fullName>
    </submittedName>
</protein>
<comment type="similarity">
    <text evidence="1">Belongs to the short-chain dehydrogenases/reductases (SDR) family.</text>
</comment>
<dbReference type="SUPFAM" id="SSF51735">
    <property type="entry name" value="NAD(P)-binding Rossmann-fold domains"/>
    <property type="match status" value="1"/>
</dbReference>
<gene>
    <name evidence="2" type="ORF">SELMODRAFT_92349</name>
</gene>
<dbReference type="CDD" id="cd05325">
    <property type="entry name" value="carb_red_sniffer_like_SDR_c"/>
    <property type="match status" value="1"/>
</dbReference>
<dbReference type="FunCoup" id="D8RF44">
    <property type="interactions" value="1791"/>
</dbReference>
<dbReference type="PANTHER" id="PTHR43544:SF12">
    <property type="entry name" value="NAD(P)-BINDING ROSSMANN-FOLD SUPERFAMILY PROTEIN"/>
    <property type="match status" value="1"/>
</dbReference>
<organism evidence="3">
    <name type="scientific">Selaginella moellendorffii</name>
    <name type="common">Spikemoss</name>
    <dbReference type="NCBI Taxonomy" id="88036"/>
    <lineage>
        <taxon>Eukaryota</taxon>
        <taxon>Viridiplantae</taxon>
        <taxon>Streptophyta</taxon>
        <taxon>Embryophyta</taxon>
        <taxon>Tracheophyta</taxon>
        <taxon>Lycopodiopsida</taxon>
        <taxon>Selaginellales</taxon>
        <taxon>Selaginellaceae</taxon>
        <taxon>Selaginella</taxon>
    </lineage>
</organism>
<dbReference type="InterPro" id="IPR036291">
    <property type="entry name" value="NAD(P)-bd_dom_sf"/>
</dbReference>
<dbReference type="PRINTS" id="PR00081">
    <property type="entry name" value="GDHRDH"/>
</dbReference>
<accession>D8RF44</accession>
<dbReference type="PRINTS" id="PR00080">
    <property type="entry name" value="SDRFAMILY"/>
</dbReference>
<reference evidence="2 3" key="1">
    <citation type="journal article" date="2011" name="Science">
        <title>The Selaginella genome identifies genetic changes associated with the evolution of vascular plants.</title>
        <authorList>
            <person name="Banks J.A."/>
            <person name="Nishiyama T."/>
            <person name="Hasebe M."/>
            <person name="Bowman J.L."/>
            <person name="Gribskov M."/>
            <person name="dePamphilis C."/>
            <person name="Albert V.A."/>
            <person name="Aono N."/>
            <person name="Aoyama T."/>
            <person name="Ambrose B.A."/>
            <person name="Ashton N.W."/>
            <person name="Axtell M.J."/>
            <person name="Barker E."/>
            <person name="Barker M.S."/>
            <person name="Bennetzen J.L."/>
            <person name="Bonawitz N.D."/>
            <person name="Chapple C."/>
            <person name="Cheng C."/>
            <person name="Correa L.G."/>
            <person name="Dacre M."/>
            <person name="DeBarry J."/>
            <person name="Dreyer I."/>
            <person name="Elias M."/>
            <person name="Engstrom E.M."/>
            <person name="Estelle M."/>
            <person name="Feng L."/>
            <person name="Finet C."/>
            <person name="Floyd S.K."/>
            <person name="Frommer W.B."/>
            <person name="Fujita T."/>
            <person name="Gramzow L."/>
            <person name="Gutensohn M."/>
            <person name="Harholt J."/>
            <person name="Hattori M."/>
            <person name="Heyl A."/>
            <person name="Hirai T."/>
            <person name="Hiwatashi Y."/>
            <person name="Ishikawa M."/>
            <person name="Iwata M."/>
            <person name="Karol K.G."/>
            <person name="Koehler B."/>
            <person name="Kolukisaoglu U."/>
            <person name="Kubo M."/>
            <person name="Kurata T."/>
            <person name="Lalonde S."/>
            <person name="Li K."/>
            <person name="Li Y."/>
            <person name="Litt A."/>
            <person name="Lyons E."/>
            <person name="Manning G."/>
            <person name="Maruyama T."/>
            <person name="Michael T.P."/>
            <person name="Mikami K."/>
            <person name="Miyazaki S."/>
            <person name="Morinaga S."/>
            <person name="Murata T."/>
            <person name="Mueller-Roeber B."/>
            <person name="Nelson D.R."/>
            <person name="Obara M."/>
            <person name="Oguri Y."/>
            <person name="Olmstead R.G."/>
            <person name="Onodera N."/>
            <person name="Petersen B.L."/>
            <person name="Pils B."/>
            <person name="Prigge M."/>
            <person name="Rensing S.A."/>
            <person name="Riano-Pachon D.M."/>
            <person name="Roberts A.W."/>
            <person name="Sato Y."/>
            <person name="Scheller H.V."/>
            <person name="Schulz B."/>
            <person name="Schulz C."/>
            <person name="Shakirov E.V."/>
            <person name="Shibagaki N."/>
            <person name="Shinohara N."/>
            <person name="Shippen D.E."/>
            <person name="Soerensen I."/>
            <person name="Sotooka R."/>
            <person name="Sugimoto N."/>
            <person name="Sugita M."/>
            <person name="Sumikawa N."/>
            <person name="Tanurdzic M."/>
            <person name="Theissen G."/>
            <person name="Ulvskov P."/>
            <person name="Wakazuki S."/>
            <person name="Weng J.K."/>
            <person name="Willats W.W."/>
            <person name="Wipf D."/>
            <person name="Wolf P.G."/>
            <person name="Yang L."/>
            <person name="Zimmer A.D."/>
            <person name="Zhu Q."/>
            <person name="Mitros T."/>
            <person name="Hellsten U."/>
            <person name="Loque D."/>
            <person name="Otillar R."/>
            <person name="Salamov A."/>
            <person name="Schmutz J."/>
            <person name="Shapiro H."/>
            <person name="Lindquist E."/>
            <person name="Lucas S."/>
            <person name="Rokhsar D."/>
            <person name="Grigoriev I.V."/>
        </authorList>
    </citation>
    <scope>NUCLEOTIDE SEQUENCE [LARGE SCALE GENOMIC DNA]</scope>
</reference>
<dbReference type="HOGENOM" id="CLU_010194_9_7_1"/>
<dbReference type="OMA" id="HRNVPKD"/>
<dbReference type="eggNOG" id="KOG1611">
    <property type="taxonomic scope" value="Eukaryota"/>
</dbReference>
<evidence type="ECO:0000313" key="2">
    <source>
        <dbReference type="EMBL" id="EFJ28805.1"/>
    </source>
</evidence>
<dbReference type="Pfam" id="PF00106">
    <property type="entry name" value="adh_short"/>
    <property type="match status" value="1"/>
</dbReference>
<dbReference type="GO" id="GO:0016491">
    <property type="term" value="F:oxidoreductase activity"/>
    <property type="evidence" value="ECO:0000318"/>
    <property type="project" value="GO_Central"/>
</dbReference>
<dbReference type="Gene3D" id="3.40.50.720">
    <property type="entry name" value="NAD(P)-binding Rossmann-like Domain"/>
    <property type="match status" value="1"/>
</dbReference>
<dbReference type="PANTHER" id="PTHR43544">
    <property type="entry name" value="SHORT-CHAIN DEHYDROGENASE/REDUCTASE"/>
    <property type="match status" value="1"/>
</dbReference>
<evidence type="ECO:0000313" key="3">
    <source>
        <dbReference type="Proteomes" id="UP000001514"/>
    </source>
</evidence>
<sequence length="284" mass="31062">MAGVLARRKRPLLAIPLQISRFRALCENAGSRAGVSLIQGASRGLGLEFVRQLLERNSKDFVVATCRNPVKAENLAALKEQYPDRLQVLGLDVTDEDTIKEAANQVSKFHGPLELLVNTAGILHVENLVTPETSLSKLEKDALLLTFQINAAGPALVMKHMSPLLKSGGSREVPVIANLSARVGSIGDNKLGGWLSYRASKTALNQLTKTISIELARRRDPVACVLLHPGTVDTDLSKPYQRNVAKEKLFTKEFSVSKLLAIIDRVGMKDTGKFFAWDGQEIAW</sequence>